<name>A0A975CYD6_9SPHN</name>
<dbReference type="AlphaFoldDB" id="A0A975CYD6"/>
<reference evidence="2" key="1">
    <citation type="submission" date="2020-07" db="EMBL/GenBank/DDBJ databases">
        <authorList>
            <person name="Camacho E."/>
        </authorList>
    </citation>
    <scope>NUCLEOTIDE SEQUENCE</scope>
    <source>
        <strain evidence="2">MPO218</strain>
    </source>
</reference>
<evidence type="ECO:0000256" key="1">
    <source>
        <dbReference type="SAM" id="Phobius"/>
    </source>
</evidence>
<evidence type="ECO:0000313" key="3">
    <source>
        <dbReference type="Proteomes" id="UP000664914"/>
    </source>
</evidence>
<gene>
    <name evidence="2" type="ORF">HRJ34_14435</name>
</gene>
<accession>A0A975CYD6</accession>
<organism evidence="2 3">
    <name type="scientific">Rhizorhabdus wittichii</name>
    <dbReference type="NCBI Taxonomy" id="160791"/>
    <lineage>
        <taxon>Bacteria</taxon>
        <taxon>Pseudomonadati</taxon>
        <taxon>Pseudomonadota</taxon>
        <taxon>Alphaproteobacteria</taxon>
        <taxon>Sphingomonadales</taxon>
        <taxon>Sphingomonadaceae</taxon>
        <taxon>Rhizorhabdus</taxon>
    </lineage>
</organism>
<sequence length="201" mass="21872">MKMRKPTHQEIIYGMTAWMGASLGLVVGIAYPGISDATSILTLLGGATGAAAAVLGAIFFEHRKSAQVAKVERGILRAAFARLSAVAKNTSHEFSTANSSDAIRLMTTFIVAMKVSIDVLKQAERRSSALDFLDMVSVIANRKHLNKMRAQFQKLQGIVEDLSSMTGVDVQKKYIEAQEILTKQCAEIADMMAEKAKEFTD</sequence>
<feature type="transmembrane region" description="Helical" evidence="1">
    <location>
        <begin position="40"/>
        <end position="60"/>
    </location>
</feature>
<dbReference type="RefSeq" id="WP_208631577.1">
    <property type="nucleotide sequence ID" value="NZ_CP059319.1"/>
</dbReference>
<protein>
    <submittedName>
        <fullName evidence="2">Uncharacterized protein</fullName>
    </submittedName>
</protein>
<proteinExistence type="predicted"/>
<dbReference type="Proteomes" id="UP000664914">
    <property type="component" value="Chromosome"/>
</dbReference>
<keyword evidence="1" id="KW-0472">Membrane</keyword>
<keyword evidence="1" id="KW-0812">Transmembrane</keyword>
<keyword evidence="1" id="KW-1133">Transmembrane helix</keyword>
<evidence type="ECO:0000313" key="2">
    <source>
        <dbReference type="EMBL" id="QTH19578.1"/>
    </source>
</evidence>
<feature type="transmembrane region" description="Helical" evidence="1">
    <location>
        <begin position="12"/>
        <end position="34"/>
    </location>
</feature>
<dbReference type="EMBL" id="CP059319">
    <property type="protein sequence ID" value="QTH19578.1"/>
    <property type="molecule type" value="Genomic_DNA"/>
</dbReference>
<reference evidence="2" key="2">
    <citation type="submission" date="2021-04" db="EMBL/GenBank/DDBJ databases">
        <title>Isolation and genomic analysis of the ibuprofen-degrading bacterium Sphingomonas strain MPO218.</title>
        <authorList>
            <person name="Aulestia M."/>
            <person name="Flores A."/>
            <person name="Mangas E.L."/>
            <person name="Perez-Pulido A.J."/>
            <person name="Santero E."/>
            <person name="Camacho E.M."/>
        </authorList>
    </citation>
    <scope>NUCLEOTIDE SEQUENCE</scope>
    <source>
        <strain evidence="2">MPO218</strain>
    </source>
</reference>